<dbReference type="EMBL" id="CP014163">
    <property type="protein sequence ID" value="AMB99485.1"/>
    <property type="molecule type" value="Genomic_DNA"/>
</dbReference>
<reference evidence="8 9" key="1">
    <citation type="journal article" date="2016" name="Genome Announc.">
        <title>Complete Genome Sequences of Aerococcus christensenii CCUG 28831T, Aerococcus sanguinicola CCUG 43001T, Aerococcus urinae CCUG 36881T, Aerococcus urinaeequi CCUG 28094T, Aerococcus urinaehominis CCUG 42038 BT, and Aerococcus viridans CCUG 4311T.</title>
        <authorList>
            <person name="Carkaci D."/>
            <person name="Dargis R."/>
            <person name="Nielsen X.C."/>
            <person name="Skovgaard O."/>
            <person name="Fuursted K."/>
            <person name="Christensen J.J."/>
        </authorList>
    </citation>
    <scope>NUCLEOTIDE SEQUENCE [LARGE SCALE GENOMIC DNA]</scope>
    <source>
        <strain evidence="8 9">CCUG42038B</strain>
    </source>
</reference>
<dbReference type="InterPro" id="IPR036899">
    <property type="entry name" value="Ribosomal_uL13_sf"/>
</dbReference>
<evidence type="ECO:0000256" key="1">
    <source>
        <dbReference type="ARBA" id="ARBA00006227"/>
    </source>
</evidence>
<sequence>MRTTYMAKSSEVERNWVVLDATDVPLGRLSAVAASMLRGKNKPTFTPNVDTGDFVIIINADKVKLTGNKAKDKKYYRHSGYPGGIYETTAGDMLNNRPERLVELSIKGMLPKSSLGRKQFTKLHVYAGGEHPHQAQQPKTIDITELI</sequence>
<comment type="similarity">
    <text evidence="1 5 6">Belongs to the universal ribosomal protein uL13 family.</text>
</comment>
<organism evidence="8 9">
    <name type="scientific">Aerococcus urinaehominis</name>
    <dbReference type="NCBI Taxonomy" id="128944"/>
    <lineage>
        <taxon>Bacteria</taxon>
        <taxon>Bacillati</taxon>
        <taxon>Bacillota</taxon>
        <taxon>Bacilli</taxon>
        <taxon>Lactobacillales</taxon>
        <taxon>Aerococcaceae</taxon>
        <taxon>Aerococcus</taxon>
    </lineage>
</organism>
<dbReference type="Gene3D" id="3.90.1180.10">
    <property type="entry name" value="Ribosomal protein L13"/>
    <property type="match status" value="1"/>
</dbReference>
<keyword evidence="3 5" id="KW-0687">Ribonucleoprotein</keyword>
<dbReference type="FunFam" id="3.90.1180.10:FF:000001">
    <property type="entry name" value="50S ribosomal protein L13"/>
    <property type="match status" value="1"/>
</dbReference>
<evidence type="ECO:0000256" key="4">
    <source>
        <dbReference type="ARBA" id="ARBA00035201"/>
    </source>
</evidence>
<gene>
    <name evidence="5 7" type="primary">rplM</name>
    <name evidence="8" type="ORF">AWM75_05515</name>
</gene>
<dbReference type="OrthoDB" id="9801330at2"/>
<evidence type="ECO:0000256" key="2">
    <source>
        <dbReference type="ARBA" id="ARBA00022980"/>
    </source>
</evidence>
<dbReference type="CDD" id="cd00392">
    <property type="entry name" value="Ribosomal_L13"/>
    <property type="match status" value="1"/>
</dbReference>
<dbReference type="InterPro" id="IPR023563">
    <property type="entry name" value="Ribosomal_uL13_CS"/>
</dbReference>
<evidence type="ECO:0000256" key="6">
    <source>
        <dbReference type="RuleBase" id="RU003877"/>
    </source>
</evidence>
<comment type="subunit">
    <text evidence="5">Part of the 50S ribosomal subunit.</text>
</comment>
<keyword evidence="2 5" id="KW-0689">Ribosomal protein</keyword>
<keyword evidence="9" id="KW-1185">Reference proteome</keyword>
<dbReference type="GO" id="GO:0022625">
    <property type="term" value="C:cytosolic large ribosomal subunit"/>
    <property type="evidence" value="ECO:0007669"/>
    <property type="project" value="TreeGrafter"/>
</dbReference>
<evidence type="ECO:0000256" key="3">
    <source>
        <dbReference type="ARBA" id="ARBA00023274"/>
    </source>
</evidence>
<dbReference type="KEGG" id="auh:AWM75_05515"/>
<dbReference type="PANTHER" id="PTHR11545:SF2">
    <property type="entry name" value="LARGE RIBOSOMAL SUBUNIT PROTEIN UL13M"/>
    <property type="match status" value="1"/>
</dbReference>
<evidence type="ECO:0000256" key="5">
    <source>
        <dbReference type="HAMAP-Rule" id="MF_01366"/>
    </source>
</evidence>
<reference evidence="9" key="2">
    <citation type="submission" date="2016-01" db="EMBL/GenBank/DDBJ databases">
        <title>Six Aerococcus type strain genome sequencing and assembly using PacBio and Illumina Hiseq.</title>
        <authorList>
            <person name="Carkaci D."/>
            <person name="Dargis R."/>
            <person name="Nielsen X.C."/>
            <person name="Skovgaard O."/>
            <person name="Fuursted K."/>
            <person name="Christensen J.J."/>
        </authorList>
    </citation>
    <scope>NUCLEOTIDE SEQUENCE [LARGE SCALE GENOMIC DNA]</scope>
    <source>
        <strain evidence="9">CCUG42038B</strain>
    </source>
</reference>
<dbReference type="GO" id="GO:0003735">
    <property type="term" value="F:structural constituent of ribosome"/>
    <property type="evidence" value="ECO:0007669"/>
    <property type="project" value="InterPro"/>
</dbReference>
<dbReference type="STRING" id="128944.AWM75_05515"/>
<dbReference type="Proteomes" id="UP000062260">
    <property type="component" value="Chromosome"/>
</dbReference>
<dbReference type="HAMAP" id="MF_01366">
    <property type="entry name" value="Ribosomal_uL13"/>
    <property type="match status" value="1"/>
</dbReference>
<dbReference type="GO" id="GO:0017148">
    <property type="term" value="P:negative regulation of translation"/>
    <property type="evidence" value="ECO:0007669"/>
    <property type="project" value="TreeGrafter"/>
</dbReference>
<dbReference type="PANTHER" id="PTHR11545">
    <property type="entry name" value="RIBOSOMAL PROTEIN L13"/>
    <property type="match status" value="1"/>
</dbReference>
<dbReference type="InterPro" id="IPR005823">
    <property type="entry name" value="Ribosomal_uL13_bac-type"/>
</dbReference>
<dbReference type="PIRSF" id="PIRSF002181">
    <property type="entry name" value="Ribosomal_L13"/>
    <property type="match status" value="1"/>
</dbReference>
<dbReference type="AlphaFoldDB" id="A0A0X8FLH2"/>
<dbReference type="PROSITE" id="PS00783">
    <property type="entry name" value="RIBOSOMAL_L13"/>
    <property type="match status" value="1"/>
</dbReference>
<dbReference type="Pfam" id="PF00572">
    <property type="entry name" value="Ribosomal_L13"/>
    <property type="match status" value="1"/>
</dbReference>
<dbReference type="SUPFAM" id="SSF52161">
    <property type="entry name" value="Ribosomal protein L13"/>
    <property type="match status" value="1"/>
</dbReference>
<dbReference type="GO" id="GO:0003729">
    <property type="term" value="F:mRNA binding"/>
    <property type="evidence" value="ECO:0007669"/>
    <property type="project" value="TreeGrafter"/>
</dbReference>
<comment type="function">
    <text evidence="5 7">This protein is one of the early assembly proteins of the 50S ribosomal subunit, although it is not seen to bind rRNA by itself. It is important during the early stages of 50S assembly.</text>
</comment>
<evidence type="ECO:0000313" key="8">
    <source>
        <dbReference type="EMBL" id="AMB99485.1"/>
    </source>
</evidence>
<name>A0A0X8FLH2_9LACT</name>
<protein>
    <recommendedName>
        <fullName evidence="4 5">Large ribosomal subunit protein uL13</fullName>
    </recommendedName>
</protein>
<proteinExistence type="inferred from homology"/>
<evidence type="ECO:0000256" key="7">
    <source>
        <dbReference type="RuleBase" id="RU003878"/>
    </source>
</evidence>
<dbReference type="RefSeq" id="WP_067979316.1">
    <property type="nucleotide sequence ID" value="NZ_CP014163.1"/>
</dbReference>
<dbReference type="NCBIfam" id="TIGR01066">
    <property type="entry name" value="rplM_bact"/>
    <property type="match status" value="1"/>
</dbReference>
<accession>A0A0X8FLH2</accession>
<evidence type="ECO:0000313" key="9">
    <source>
        <dbReference type="Proteomes" id="UP000062260"/>
    </source>
</evidence>
<dbReference type="InterPro" id="IPR005822">
    <property type="entry name" value="Ribosomal_uL13"/>
</dbReference>
<dbReference type="GO" id="GO:0006412">
    <property type="term" value="P:translation"/>
    <property type="evidence" value="ECO:0007669"/>
    <property type="project" value="UniProtKB-UniRule"/>
</dbReference>